<evidence type="ECO:0000313" key="8">
    <source>
        <dbReference type="EMBL" id="MCK8679994.1"/>
    </source>
</evidence>
<evidence type="ECO:0000256" key="1">
    <source>
        <dbReference type="ARBA" id="ARBA00004431"/>
    </source>
</evidence>
<name>A0ABT0IF99_9ACTN</name>
<keyword evidence="3" id="KW-0132">Cell division</keyword>
<evidence type="ECO:0000256" key="6">
    <source>
        <dbReference type="ARBA" id="ARBA00023306"/>
    </source>
</evidence>
<accession>A0ABT0IF99</accession>
<protein>
    <submittedName>
        <fullName evidence="8">SsgA family sporulation/cell division regulator</fullName>
    </submittedName>
</protein>
<reference evidence="8 9" key="1">
    <citation type="submission" date="2022-04" db="EMBL/GenBank/DDBJ databases">
        <title>Streptomyces sp. nov. LCR6-01 isolated from Lichen of Dirinaria sp.</title>
        <authorList>
            <person name="Kanchanasin P."/>
            <person name="Tanasupawat S."/>
            <person name="Phongsopitanun W."/>
        </authorList>
    </citation>
    <scope>NUCLEOTIDE SEQUENCE [LARGE SCALE GENOMIC DNA]</scope>
    <source>
        <strain evidence="8 9">LCR6-01</strain>
    </source>
</reference>
<sequence>MNIRMRRMARGTGKRSLSCPLPPPLEDEMAPDEMTPVLRDKVFMRLVSAEGHEVPVLAHLTYDARDPYAVIIGFTHGGCVYAEWRLDRDMLWEGMRGTVGEGDVRMWPSLNGSRQELCIELLGETVFSVWAPSLERFLASSYASVPAGQENLEELDAFLAELLAAG</sequence>
<dbReference type="Gene3D" id="2.30.31.20">
    <property type="entry name" value="Sporulation-specific cell division protein SsgB"/>
    <property type="match status" value="1"/>
</dbReference>
<comment type="subcellular location">
    <subcellularLocation>
        <location evidence="1">Cell septum</location>
    </subcellularLocation>
</comment>
<proteinExistence type="inferred from homology"/>
<evidence type="ECO:0000313" key="9">
    <source>
        <dbReference type="Proteomes" id="UP001522868"/>
    </source>
</evidence>
<evidence type="ECO:0000256" key="7">
    <source>
        <dbReference type="SAM" id="MobiDB-lite"/>
    </source>
</evidence>
<dbReference type="InterPro" id="IPR006776">
    <property type="entry name" value="SsgB"/>
</dbReference>
<keyword evidence="4" id="KW-0749">Sporulation</keyword>
<dbReference type="RefSeq" id="WP_248635816.1">
    <property type="nucleotide sequence ID" value="NZ_JALPTH010000023.1"/>
</dbReference>
<comment type="caution">
    <text evidence="8">The sequence shown here is derived from an EMBL/GenBank/DDBJ whole genome shotgun (WGS) entry which is preliminary data.</text>
</comment>
<evidence type="ECO:0000256" key="5">
    <source>
        <dbReference type="ARBA" id="ARBA00023210"/>
    </source>
</evidence>
<feature type="compositionally biased region" description="Basic residues" evidence="7">
    <location>
        <begin position="1"/>
        <end position="13"/>
    </location>
</feature>
<keyword evidence="6" id="KW-0131">Cell cycle</keyword>
<feature type="region of interest" description="Disordered" evidence="7">
    <location>
        <begin position="1"/>
        <end position="31"/>
    </location>
</feature>
<dbReference type="Proteomes" id="UP001522868">
    <property type="component" value="Unassembled WGS sequence"/>
</dbReference>
<organism evidence="8 9">
    <name type="scientific">Streptomyces lichenis</name>
    <dbReference type="NCBI Taxonomy" id="2306967"/>
    <lineage>
        <taxon>Bacteria</taxon>
        <taxon>Bacillati</taxon>
        <taxon>Actinomycetota</taxon>
        <taxon>Actinomycetes</taxon>
        <taxon>Kitasatosporales</taxon>
        <taxon>Streptomycetaceae</taxon>
        <taxon>Streptomyces</taxon>
    </lineage>
</organism>
<evidence type="ECO:0000256" key="2">
    <source>
        <dbReference type="ARBA" id="ARBA00009323"/>
    </source>
</evidence>
<dbReference type="EMBL" id="JALPTH010000023">
    <property type="protein sequence ID" value="MCK8679994.1"/>
    <property type="molecule type" value="Genomic_DNA"/>
</dbReference>
<evidence type="ECO:0000256" key="4">
    <source>
        <dbReference type="ARBA" id="ARBA00022969"/>
    </source>
</evidence>
<comment type="similarity">
    <text evidence="2">Belongs to the SsgA family.</text>
</comment>
<evidence type="ECO:0000256" key="3">
    <source>
        <dbReference type="ARBA" id="ARBA00022618"/>
    </source>
</evidence>
<dbReference type="Pfam" id="PF04686">
    <property type="entry name" value="SsgA"/>
    <property type="match status" value="1"/>
</dbReference>
<keyword evidence="5" id="KW-0717">Septation</keyword>
<dbReference type="InterPro" id="IPR038658">
    <property type="entry name" value="SsgB_sf"/>
</dbReference>
<gene>
    <name evidence="8" type="ORF">M1O15_21865</name>
</gene>
<keyword evidence="9" id="KW-1185">Reference proteome</keyword>